<evidence type="ECO:0000313" key="2">
    <source>
        <dbReference type="EMBL" id="OWT56797.1"/>
    </source>
</evidence>
<dbReference type="SUPFAM" id="SSF53850">
    <property type="entry name" value="Periplasmic binding protein-like II"/>
    <property type="match status" value="1"/>
</dbReference>
<dbReference type="EMBL" id="NJIH01000010">
    <property type="protein sequence ID" value="OWT56797.1"/>
    <property type="molecule type" value="Genomic_DNA"/>
</dbReference>
<dbReference type="CDD" id="cd13578">
    <property type="entry name" value="PBP2_Bug27"/>
    <property type="match status" value="1"/>
</dbReference>
<dbReference type="RefSeq" id="WP_088604804.1">
    <property type="nucleotide sequence ID" value="NZ_NJIH01000010.1"/>
</dbReference>
<dbReference type="InterPro" id="IPR042100">
    <property type="entry name" value="Bug_dom1"/>
</dbReference>
<gene>
    <name evidence="2" type="ORF">CEY11_18060</name>
</gene>
<name>A0A225M647_9BURK</name>
<dbReference type="PANTHER" id="PTHR42928">
    <property type="entry name" value="TRICARBOXYLATE-BINDING PROTEIN"/>
    <property type="match status" value="1"/>
</dbReference>
<dbReference type="Proteomes" id="UP000214603">
    <property type="component" value="Unassembled WGS sequence"/>
</dbReference>
<dbReference type="PANTHER" id="PTHR42928:SF5">
    <property type="entry name" value="BLR1237 PROTEIN"/>
    <property type="match status" value="1"/>
</dbReference>
<dbReference type="PROSITE" id="PS51257">
    <property type="entry name" value="PROKAR_LIPOPROTEIN"/>
    <property type="match status" value="1"/>
</dbReference>
<dbReference type="Pfam" id="PF03401">
    <property type="entry name" value="TctC"/>
    <property type="match status" value="1"/>
</dbReference>
<keyword evidence="3" id="KW-1185">Reference proteome</keyword>
<accession>A0A225M647</accession>
<dbReference type="PIRSF" id="PIRSF017082">
    <property type="entry name" value="YflP"/>
    <property type="match status" value="1"/>
</dbReference>
<dbReference type="OrthoDB" id="8678477at2"/>
<dbReference type="Gene3D" id="3.40.190.150">
    <property type="entry name" value="Bordetella uptake gene, domain 1"/>
    <property type="match status" value="1"/>
</dbReference>
<dbReference type="InterPro" id="IPR005064">
    <property type="entry name" value="BUG"/>
</dbReference>
<reference evidence="3" key="1">
    <citation type="submission" date="2017-06" db="EMBL/GenBank/DDBJ databases">
        <title>Herbaspirillum phytohormonus sp. nov., isolated from the root nodule of Robinia pseudoacacia in lead-zinc mine.</title>
        <authorList>
            <person name="Fan M."/>
            <person name="Lin Y."/>
        </authorList>
    </citation>
    <scope>NUCLEOTIDE SEQUENCE [LARGE SCALE GENOMIC DNA]</scope>
    <source>
        <strain evidence="3">SC-089</strain>
    </source>
</reference>
<comment type="caution">
    <text evidence="2">The sequence shown here is derived from an EMBL/GenBank/DDBJ whole genome shotgun (WGS) entry which is preliminary data.</text>
</comment>
<organism evidence="2 3">
    <name type="scientific">Candidimonas nitroreducens</name>
    <dbReference type="NCBI Taxonomy" id="683354"/>
    <lineage>
        <taxon>Bacteria</taxon>
        <taxon>Pseudomonadati</taxon>
        <taxon>Pseudomonadota</taxon>
        <taxon>Betaproteobacteria</taxon>
        <taxon>Burkholderiales</taxon>
        <taxon>Alcaligenaceae</taxon>
        <taxon>Candidimonas</taxon>
    </lineage>
</organism>
<proteinExistence type="inferred from homology"/>
<evidence type="ECO:0000256" key="1">
    <source>
        <dbReference type="ARBA" id="ARBA00006987"/>
    </source>
</evidence>
<protein>
    <submittedName>
        <fullName evidence="2">LacI family transcriptional regulator</fullName>
    </submittedName>
</protein>
<evidence type="ECO:0000313" key="3">
    <source>
        <dbReference type="Proteomes" id="UP000214603"/>
    </source>
</evidence>
<sequence>MTRSLSLAGMALAIVAACGLGGRAYASGSSYPDRPIRLIVPYSAGGGADNAARVIAQKLSDRLGQSVIVENKPGASGTVAEGYVVRSPADGYTVLYDTFAFGVNASLRKLPFDPRHDLEPVSLVATAAMILVENPKLPSKTLAQLLAQTKAHPGTVTYASYGVGSSAHLAAELLNDRAGTRMLHVPFKGGAPALTNVIGGQVDCYFANVSSGLPYVRSGMVRALAVSSAKRLKVLPDVPTVQESGFPGFEVLDWHGLFVPHGTPAAIVEKLAQAANYATSDPSVIKRLHDMGIEPASSSPAKFGKFLDGQMKKWSTLIEQRHISLQ</sequence>
<comment type="similarity">
    <text evidence="1">Belongs to the UPF0065 (bug) family.</text>
</comment>
<dbReference type="Gene3D" id="3.40.190.10">
    <property type="entry name" value="Periplasmic binding protein-like II"/>
    <property type="match status" value="1"/>
</dbReference>
<dbReference type="AlphaFoldDB" id="A0A225M647"/>